<proteinExistence type="predicted"/>
<reference evidence="5" key="1">
    <citation type="submission" date="2020-02" db="EMBL/GenBank/DDBJ databases">
        <authorList>
            <person name="Meier V. D."/>
        </authorList>
    </citation>
    <scope>NUCLEOTIDE SEQUENCE</scope>
    <source>
        <strain evidence="5">AVDCRST_MAG73</strain>
    </source>
</reference>
<evidence type="ECO:0000313" key="5">
    <source>
        <dbReference type="EMBL" id="CAA9561131.1"/>
    </source>
</evidence>
<dbReference type="InterPro" id="IPR036390">
    <property type="entry name" value="WH_DNA-bd_sf"/>
</dbReference>
<organism evidence="5">
    <name type="scientific">uncultured Thermomicrobiales bacterium</name>
    <dbReference type="NCBI Taxonomy" id="1645740"/>
    <lineage>
        <taxon>Bacteria</taxon>
        <taxon>Pseudomonadati</taxon>
        <taxon>Thermomicrobiota</taxon>
        <taxon>Thermomicrobia</taxon>
        <taxon>Thermomicrobiales</taxon>
        <taxon>environmental samples</taxon>
    </lineage>
</organism>
<dbReference type="InterPro" id="IPR011991">
    <property type="entry name" value="ArsR-like_HTH"/>
</dbReference>
<dbReference type="CDD" id="cd00090">
    <property type="entry name" value="HTH_ARSR"/>
    <property type="match status" value="1"/>
</dbReference>
<dbReference type="GO" id="GO:0003700">
    <property type="term" value="F:DNA-binding transcription factor activity"/>
    <property type="evidence" value="ECO:0007669"/>
    <property type="project" value="InterPro"/>
</dbReference>
<evidence type="ECO:0000256" key="2">
    <source>
        <dbReference type="ARBA" id="ARBA00023125"/>
    </source>
</evidence>
<dbReference type="AlphaFoldDB" id="A0A6J4UUT6"/>
<keyword evidence="3" id="KW-0804">Transcription</keyword>
<dbReference type="EMBL" id="CADCWE010000244">
    <property type="protein sequence ID" value="CAA9561131.1"/>
    <property type="molecule type" value="Genomic_DNA"/>
</dbReference>
<dbReference type="SMART" id="SM00418">
    <property type="entry name" value="HTH_ARSR"/>
    <property type="match status" value="1"/>
</dbReference>
<accession>A0A6J4UUT6</accession>
<name>A0A6J4UUT6_9BACT</name>
<dbReference type="PROSITE" id="PS50987">
    <property type="entry name" value="HTH_ARSR_2"/>
    <property type="match status" value="1"/>
</dbReference>
<dbReference type="PANTHER" id="PTHR33154:SF33">
    <property type="entry name" value="TRANSCRIPTIONAL REPRESSOR SDPR"/>
    <property type="match status" value="1"/>
</dbReference>
<feature type="domain" description="HTH arsR-type" evidence="4">
    <location>
        <begin position="292"/>
        <end position="384"/>
    </location>
</feature>
<dbReference type="InterPro" id="IPR051081">
    <property type="entry name" value="HTH_MetalResp_TranReg"/>
</dbReference>
<dbReference type="SUPFAM" id="SSF46785">
    <property type="entry name" value="Winged helix' DNA-binding domain"/>
    <property type="match status" value="1"/>
</dbReference>
<evidence type="ECO:0000256" key="1">
    <source>
        <dbReference type="ARBA" id="ARBA00023015"/>
    </source>
</evidence>
<keyword evidence="2" id="KW-0238">DNA-binding</keyword>
<evidence type="ECO:0000256" key="3">
    <source>
        <dbReference type="ARBA" id="ARBA00023163"/>
    </source>
</evidence>
<dbReference type="InterPro" id="IPR001845">
    <property type="entry name" value="HTH_ArsR_DNA-bd_dom"/>
</dbReference>
<gene>
    <name evidence="5" type="ORF">AVDCRST_MAG73-3713</name>
</gene>
<evidence type="ECO:0000259" key="4">
    <source>
        <dbReference type="PROSITE" id="PS50987"/>
    </source>
</evidence>
<dbReference type="PRINTS" id="PR00778">
    <property type="entry name" value="HTHARSR"/>
</dbReference>
<dbReference type="NCBIfam" id="NF033788">
    <property type="entry name" value="HTH_metalloreg"/>
    <property type="match status" value="1"/>
</dbReference>
<keyword evidence="1" id="KW-0805">Transcription regulation</keyword>
<dbReference type="Pfam" id="PF01022">
    <property type="entry name" value="HTH_5"/>
    <property type="match status" value="1"/>
</dbReference>
<protein>
    <recommendedName>
        <fullName evidence="4">HTH arsR-type domain-containing protein</fullName>
    </recommendedName>
</protein>
<dbReference type="PANTHER" id="PTHR33154">
    <property type="entry name" value="TRANSCRIPTIONAL REGULATOR, ARSR FAMILY"/>
    <property type="match status" value="1"/>
</dbReference>
<dbReference type="GO" id="GO:0003677">
    <property type="term" value="F:DNA binding"/>
    <property type="evidence" value="ECO:0007669"/>
    <property type="project" value="UniProtKB-KW"/>
</dbReference>
<dbReference type="InterPro" id="IPR036388">
    <property type="entry name" value="WH-like_DNA-bd_sf"/>
</dbReference>
<dbReference type="Gene3D" id="1.10.10.10">
    <property type="entry name" value="Winged helix-like DNA-binding domain superfamily/Winged helix DNA-binding domain"/>
    <property type="match status" value="1"/>
</dbReference>
<sequence length="384" mass="41255">MGELVVGKPALKLTFPVSLTLDLASALSLFYRAVPGSGLDPWLIASRRGLPADVVSDLDLLHGFSGRLLYYMEEPAMRFAPLRSDRLDASADDLFAFLDDVSADEYRAMAVRSLARVHRDLGSAALPPEGDDPVAWRRYLLPALTTAEPDDVIALLDDPVQLKRRTAALFRGVWEHGYADEWTRREPALREAAALARETGERGFPQAFADLTGNRVPAGLATGLGDVGCVAFCPSYHLGPFVSYVLYPPDVVVFFSAPDLLDRAQSTAGVGTTESHTSAADDAAAVSAVRSAGDLSGEATLDALRALADPNRLRILDLLGGGELYAQEIVSRLGIAQSAVSRHLSLLERAGLVQVAPRRGMKYYAVAGARVLDVADAIRSRAER</sequence>